<keyword evidence="2" id="KW-1185">Reference proteome</keyword>
<dbReference type="EMBL" id="JASBWS010000103">
    <property type="protein sequence ID" value="KAJ9097465.1"/>
    <property type="molecule type" value="Genomic_DNA"/>
</dbReference>
<dbReference type="Proteomes" id="UP001230649">
    <property type="component" value="Unassembled WGS sequence"/>
</dbReference>
<evidence type="ECO:0000313" key="2">
    <source>
        <dbReference type="Proteomes" id="UP001230649"/>
    </source>
</evidence>
<comment type="caution">
    <text evidence="1">The sequence shown here is derived from an EMBL/GenBank/DDBJ whole genome shotgun (WGS) entry which is preliminary data.</text>
</comment>
<protein>
    <submittedName>
        <fullName evidence="1">Uncharacterized protein</fullName>
    </submittedName>
</protein>
<accession>A0ACC2VDI8</accession>
<reference evidence="1" key="1">
    <citation type="submission" date="2023-04" db="EMBL/GenBank/DDBJ databases">
        <title>Draft Genome sequencing of Naganishia species isolated from polar environments using Oxford Nanopore Technology.</title>
        <authorList>
            <person name="Leo P."/>
            <person name="Venkateswaran K."/>
        </authorList>
    </citation>
    <scope>NUCLEOTIDE SEQUENCE</scope>
    <source>
        <strain evidence="1">MNA-CCFEE 5262</strain>
    </source>
</reference>
<name>A0ACC2VDI8_9TREE</name>
<organism evidence="1 2">
    <name type="scientific">Naganishia adeliensis</name>
    <dbReference type="NCBI Taxonomy" id="92952"/>
    <lineage>
        <taxon>Eukaryota</taxon>
        <taxon>Fungi</taxon>
        <taxon>Dikarya</taxon>
        <taxon>Basidiomycota</taxon>
        <taxon>Agaricomycotina</taxon>
        <taxon>Tremellomycetes</taxon>
        <taxon>Filobasidiales</taxon>
        <taxon>Filobasidiaceae</taxon>
        <taxon>Naganishia</taxon>
    </lineage>
</organism>
<proteinExistence type="predicted"/>
<sequence length="708" mass="76031">MSAIHRLLVVGGNGYLGSAVCRAAVGRGWNVTSISSSGRPALTPGGHARAWTKSVDWVSASAFDPQEYASLVGQSTAVVHTLGILMENNYKKHVRSGNLLGLIGAVMGGKVGNPLGEEKGSMTYESMNRDAALRVLQTMLETPTSETADRPFVYVSAEDIFRPFVPDGYIRTKRQAEQAILRLCADSAEREHKGGDGGVVRPVLVRPGLMYHPHDRPLSTLPAVLLDMTSRVHASMPFKLPLPSSPVPTQSSPSSRSSPLAALGAVGASLQVPPIHVDHVAECICRSVEDPDVRGVVDTRRMRSWVGLDQQPASVGTVASRRTYSTMSSRSPMRMQKRTVTIYAPGPPSQDKDPRYIIEPAGDAIRASPPASGNGNENGATIDHRESSPNGTPGSQHPFASLAQFIGDAPASGDGGDIPPPPSSSSNATSEAQDDIASFPGPPMTSSQAPHPSSSGALEIRPQPEHPFDTHAFVQHMEKSGFDSGVSRVLMEATKALIVQRGRNARGLLLHKEDTENAAYLFKAALSELRTELSVKARNDGMTLRSTASLIRREVDSLSQKLKEDIGTLKHDIEMDMNNRKAENRSDQKGYDIAIEEINNKFTISLGDLKTEIEQAKWDATRRAITIIAGVVFTVISVVTLSGSDPKPAPTTPIPPLTPPAEPRPLMKDAATSPRTDEEALLRLGLGDLADTFGRDTMAGQYGRRDRL</sequence>
<evidence type="ECO:0000313" key="1">
    <source>
        <dbReference type="EMBL" id="KAJ9097465.1"/>
    </source>
</evidence>
<gene>
    <name evidence="1" type="ORF">QFC20_006206</name>
</gene>